<dbReference type="PRINTS" id="PR00081">
    <property type="entry name" value="GDHRDH"/>
</dbReference>
<dbReference type="FunFam" id="3.40.50.720:FF:000084">
    <property type="entry name" value="Short-chain dehydrogenase reductase"/>
    <property type="match status" value="1"/>
</dbReference>
<evidence type="ECO:0000313" key="4">
    <source>
        <dbReference type="Proteomes" id="UP000019471"/>
    </source>
</evidence>
<dbReference type="AlphaFoldDB" id="W9X361"/>
<keyword evidence="2" id="KW-0521">NADP</keyword>
<gene>
    <name evidence="3" type="ORF">A1O5_01598</name>
</gene>
<name>W9X361_9EURO</name>
<dbReference type="GO" id="GO:0016616">
    <property type="term" value="F:oxidoreductase activity, acting on the CH-OH group of donors, NAD or NADP as acceptor"/>
    <property type="evidence" value="ECO:0007669"/>
    <property type="project" value="TreeGrafter"/>
</dbReference>
<dbReference type="OrthoDB" id="47007at2759"/>
<keyword evidence="4" id="KW-1185">Reference proteome</keyword>
<dbReference type="InterPro" id="IPR036291">
    <property type="entry name" value="NAD(P)-bd_dom_sf"/>
</dbReference>
<dbReference type="Gene3D" id="3.40.50.720">
    <property type="entry name" value="NAD(P)-binding Rossmann-like Domain"/>
    <property type="match status" value="1"/>
</dbReference>
<comment type="similarity">
    <text evidence="1">Belongs to the short-chain dehydrogenases/reductases (SDR) family.</text>
</comment>
<dbReference type="PRINTS" id="PR00080">
    <property type="entry name" value="SDRFAMILY"/>
</dbReference>
<dbReference type="PROSITE" id="PS00061">
    <property type="entry name" value="ADH_SHORT"/>
    <property type="match status" value="1"/>
</dbReference>
<dbReference type="Pfam" id="PF13561">
    <property type="entry name" value="adh_short_C2"/>
    <property type="match status" value="1"/>
</dbReference>
<organism evidence="3 4">
    <name type="scientific">Cladophialophora psammophila CBS 110553</name>
    <dbReference type="NCBI Taxonomy" id="1182543"/>
    <lineage>
        <taxon>Eukaryota</taxon>
        <taxon>Fungi</taxon>
        <taxon>Dikarya</taxon>
        <taxon>Ascomycota</taxon>
        <taxon>Pezizomycotina</taxon>
        <taxon>Eurotiomycetes</taxon>
        <taxon>Chaetothyriomycetidae</taxon>
        <taxon>Chaetothyriales</taxon>
        <taxon>Herpotrichiellaceae</taxon>
        <taxon>Cladophialophora</taxon>
    </lineage>
</organism>
<dbReference type="HOGENOM" id="CLU_010194_1_0_1"/>
<accession>W9X361</accession>
<sequence>MASLSKIPTLCSNFILPLRPLVCSTLSNVRHYTLPSRNRHPVALYNDLKDKVALVTGIGQAQQTVDPSQWGNGAAAAKLLANNGVKVFGCDLHLKDAERTKQRILEDNQDAIVEVWEADVTKSHDVSAVVQRVLDKFSRIDILVNNVGMSRPGGPADMSVDAFRSQLEVNLTSTFLCCHEVLPIMEKQRAGAITVTSSIAGLGYIGKMHIGYSTTKAALLNFAKCTAVQYAPKGIRINAVIPGLIRTPLVERLAKEYQAGNYEKLVKRRDEGVPLGRQGTAMEVANATLFLVSDAASYITGTSLTVDGGVTAVVSNKG</sequence>
<proteinExistence type="inferred from homology"/>
<evidence type="ECO:0000256" key="1">
    <source>
        <dbReference type="ARBA" id="ARBA00006484"/>
    </source>
</evidence>
<protein>
    <recommendedName>
        <fullName evidence="5">3-oxoacyl-[acyl-carrier protein] reductase</fullName>
    </recommendedName>
</protein>
<dbReference type="GeneID" id="19186331"/>
<dbReference type="eggNOG" id="KOG0725">
    <property type="taxonomic scope" value="Eukaryota"/>
</dbReference>
<reference evidence="3 4" key="1">
    <citation type="submission" date="2013-03" db="EMBL/GenBank/DDBJ databases">
        <title>The Genome Sequence of Cladophialophora psammophila CBS 110553.</title>
        <authorList>
            <consortium name="The Broad Institute Genomics Platform"/>
            <person name="Cuomo C."/>
            <person name="de Hoog S."/>
            <person name="Gorbushina A."/>
            <person name="Walker B."/>
            <person name="Young S.K."/>
            <person name="Zeng Q."/>
            <person name="Gargeya S."/>
            <person name="Fitzgerald M."/>
            <person name="Haas B."/>
            <person name="Abouelleil A."/>
            <person name="Allen A.W."/>
            <person name="Alvarado L."/>
            <person name="Arachchi H.M."/>
            <person name="Berlin A.M."/>
            <person name="Chapman S.B."/>
            <person name="Gainer-Dewar J."/>
            <person name="Goldberg J."/>
            <person name="Griggs A."/>
            <person name="Gujja S."/>
            <person name="Hansen M."/>
            <person name="Howarth C."/>
            <person name="Imamovic A."/>
            <person name="Ireland A."/>
            <person name="Larimer J."/>
            <person name="McCowan C."/>
            <person name="Murphy C."/>
            <person name="Pearson M."/>
            <person name="Poon T.W."/>
            <person name="Priest M."/>
            <person name="Roberts A."/>
            <person name="Saif S."/>
            <person name="Shea T."/>
            <person name="Sisk P."/>
            <person name="Sykes S."/>
            <person name="Wortman J."/>
            <person name="Nusbaum C."/>
            <person name="Birren B."/>
        </authorList>
    </citation>
    <scope>NUCLEOTIDE SEQUENCE [LARGE SCALE GENOMIC DNA]</scope>
    <source>
        <strain evidence="3 4">CBS 110553</strain>
    </source>
</reference>
<dbReference type="Proteomes" id="UP000019471">
    <property type="component" value="Unassembled WGS sequence"/>
</dbReference>
<dbReference type="SUPFAM" id="SSF51735">
    <property type="entry name" value="NAD(P)-binding Rossmann-fold domains"/>
    <property type="match status" value="1"/>
</dbReference>
<dbReference type="PANTHER" id="PTHR42760">
    <property type="entry name" value="SHORT-CHAIN DEHYDROGENASES/REDUCTASES FAMILY MEMBER"/>
    <property type="match status" value="1"/>
</dbReference>
<dbReference type="InterPro" id="IPR020904">
    <property type="entry name" value="Sc_DH/Rdtase_CS"/>
</dbReference>
<evidence type="ECO:0000256" key="2">
    <source>
        <dbReference type="ARBA" id="ARBA00022857"/>
    </source>
</evidence>
<comment type="caution">
    <text evidence="3">The sequence shown here is derived from an EMBL/GenBank/DDBJ whole genome shotgun (WGS) entry which is preliminary data.</text>
</comment>
<dbReference type="InterPro" id="IPR002347">
    <property type="entry name" value="SDR_fam"/>
</dbReference>
<dbReference type="EMBL" id="AMGX01000002">
    <property type="protein sequence ID" value="EXJ74902.1"/>
    <property type="molecule type" value="Genomic_DNA"/>
</dbReference>
<evidence type="ECO:0008006" key="5">
    <source>
        <dbReference type="Google" id="ProtNLM"/>
    </source>
</evidence>
<dbReference type="STRING" id="1182543.W9X361"/>
<evidence type="ECO:0000313" key="3">
    <source>
        <dbReference type="EMBL" id="EXJ74902.1"/>
    </source>
</evidence>
<dbReference type="CDD" id="cd05233">
    <property type="entry name" value="SDR_c"/>
    <property type="match status" value="1"/>
</dbReference>
<dbReference type="RefSeq" id="XP_007740404.1">
    <property type="nucleotide sequence ID" value="XM_007742214.1"/>
</dbReference>